<evidence type="ECO:0000256" key="6">
    <source>
        <dbReference type="ARBA" id="ARBA00047334"/>
    </source>
</evidence>
<dbReference type="Proteomes" id="UP000235015">
    <property type="component" value="Unassembled WGS sequence"/>
</dbReference>
<dbReference type="GO" id="GO:0004789">
    <property type="term" value="F:thiamine-phosphate diphosphorylase activity"/>
    <property type="evidence" value="ECO:0007669"/>
    <property type="project" value="UniProtKB-UniRule"/>
</dbReference>
<evidence type="ECO:0000256" key="9">
    <source>
        <dbReference type="HAMAP-Rule" id="MF_00097"/>
    </source>
</evidence>
<dbReference type="HAMAP" id="MF_00097">
    <property type="entry name" value="TMP_synthase"/>
    <property type="match status" value="1"/>
</dbReference>
<comment type="caution">
    <text evidence="9">Lacks conserved residue(s) required for the propagation of feature annotation.</text>
</comment>
<feature type="binding site" evidence="9">
    <location>
        <position position="168"/>
    </location>
    <ligand>
        <name>2-[(2R,5Z)-2-carboxy-4-methylthiazol-5(2H)-ylidene]ethyl phosphate</name>
        <dbReference type="ChEBI" id="CHEBI:62899"/>
    </ligand>
</feature>
<evidence type="ECO:0000256" key="4">
    <source>
        <dbReference type="ARBA" id="ARBA00022842"/>
    </source>
</evidence>
<dbReference type="InterPro" id="IPR034291">
    <property type="entry name" value="TMP_synthase"/>
</dbReference>
<evidence type="ECO:0000256" key="8">
    <source>
        <dbReference type="ARBA" id="ARBA00047883"/>
    </source>
</evidence>
<dbReference type="GO" id="GO:0005737">
    <property type="term" value="C:cytoplasm"/>
    <property type="evidence" value="ECO:0007669"/>
    <property type="project" value="TreeGrafter"/>
</dbReference>
<comment type="catalytic activity">
    <reaction evidence="6 9 10">
        <text>4-methyl-5-(2-phosphooxyethyl)-thiazole + 4-amino-2-methyl-5-(diphosphooxymethyl)pyrimidine + H(+) = thiamine phosphate + diphosphate</text>
        <dbReference type="Rhea" id="RHEA:22328"/>
        <dbReference type="ChEBI" id="CHEBI:15378"/>
        <dbReference type="ChEBI" id="CHEBI:33019"/>
        <dbReference type="ChEBI" id="CHEBI:37575"/>
        <dbReference type="ChEBI" id="CHEBI:57841"/>
        <dbReference type="ChEBI" id="CHEBI:58296"/>
        <dbReference type="EC" id="2.5.1.3"/>
    </reaction>
</comment>
<evidence type="ECO:0000256" key="3">
    <source>
        <dbReference type="ARBA" id="ARBA00022723"/>
    </source>
</evidence>
<dbReference type="SUPFAM" id="SSF51391">
    <property type="entry name" value="Thiamin phosphate synthase"/>
    <property type="match status" value="1"/>
</dbReference>
<feature type="binding site" evidence="9">
    <location>
        <begin position="40"/>
        <end position="44"/>
    </location>
    <ligand>
        <name>4-amino-2-methyl-5-(diphosphooxymethyl)pyrimidine</name>
        <dbReference type="ChEBI" id="CHEBI:57841"/>
    </ligand>
</feature>
<evidence type="ECO:0000256" key="7">
    <source>
        <dbReference type="ARBA" id="ARBA00047851"/>
    </source>
</evidence>
<feature type="binding site" evidence="9">
    <location>
        <begin position="138"/>
        <end position="140"/>
    </location>
    <ligand>
        <name>2-[(2R,5Z)-2-carboxy-4-methylthiazol-5(2H)-ylidene]ethyl phosphate</name>
        <dbReference type="ChEBI" id="CHEBI:62899"/>
    </ligand>
</feature>
<name>A0A2N6CVQ8_9GAMM</name>
<dbReference type="GO" id="GO:0009229">
    <property type="term" value="P:thiamine diphosphate biosynthetic process"/>
    <property type="evidence" value="ECO:0007669"/>
    <property type="project" value="UniProtKB-UniRule"/>
</dbReference>
<evidence type="ECO:0000256" key="11">
    <source>
        <dbReference type="RuleBase" id="RU004253"/>
    </source>
</evidence>
<evidence type="ECO:0000256" key="10">
    <source>
        <dbReference type="RuleBase" id="RU003826"/>
    </source>
</evidence>
<proteinExistence type="inferred from homology"/>
<dbReference type="AlphaFoldDB" id="A0A2N6CVQ8"/>
<feature type="binding site" evidence="9">
    <location>
        <position position="72"/>
    </location>
    <ligand>
        <name>4-amino-2-methyl-5-(diphosphooxymethyl)pyrimidine</name>
        <dbReference type="ChEBI" id="CHEBI:57841"/>
    </ligand>
</feature>
<feature type="binding site" evidence="9">
    <location>
        <position position="92"/>
    </location>
    <ligand>
        <name>Mg(2+)</name>
        <dbReference type="ChEBI" id="CHEBI:18420"/>
    </ligand>
</feature>
<sequence>MHKQEQLKGLYAITRPHPEGFDALLKQVAGALIGGTRIVQYRDKQPGGVRRKSEGAALLALCHEHDALLIINDDADLARAIGADGVHVGKQDGDIASVRATVGSDAVIGISCYNRLALAAAAQNAGADYVAFGRFFPSLTKPDAVQADIELLGEAKRNLRIPVVAIGGITTENGATLIQAGADMLAVINGIFGAPDIAARCRRFKQLFDSSERPPS</sequence>
<dbReference type="UniPathway" id="UPA00060">
    <property type="reaction ID" value="UER00141"/>
</dbReference>
<comment type="similarity">
    <text evidence="9 10">Belongs to the thiamine-phosphate synthase family.</text>
</comment>
<dbReference type="EC" id="2.5.1.3" evidence="9"/>
<dbReference type="InterPro" id="IPR013785">
    <property type="entry name" value="Aldolase_TIM"/>
</dbReference>
<accession>A0A2N6CVQ8</accession>
<evidence type="ECO:0000256" key="2">
    <source>
        <dbReference type="ARBA" id="ARBA00022679"/>
    </source>
</evidence>
<gene>
    <name evidence="9" type="primary">thiE</name>
    <name evidence="13" type="ORF">C0630_11065</name>
</gene>
<dbReference type="EMBL" id="PKUN01000018">
    <property type="protein sequence ID" value="PLX61310.1"/>
    <property type="molecule type" value="Genomic_DNA"/>
</dbReference>
<keyword evidence="3 9" id="KW-0479">Metal-binding</keyword>
<evidence type="ECO:0000313" key="13">
    <source>
        <dbReference type="EMBL" id="PLX61310.1"/>
    </source>
</evidence>
<evidence type="ECO:0000313" key="14">
    <source>
        <dbReference type="Proteomes" id="UP000235015"/>
    </source>
</evidence>
<feature type="binding site" evidence="9">
    <location>
        <position position="141"/>
    </location>
    <ligand>
        <name>4-amino-2-methyl-5-(diphosphooxymethyl)pyrimidine</name>
        <dbReference type="ChEBI" id="CHEBI:57841"/>
    </ligand>
</feature>
<dbReference type="Pfam" id="PF02581">
    <property type="entry name" value="TMP-TENI"/>
    <property type="match status" value="1"/>
</dbReference>
<comment type="cofactor">
    <cofactor evidence="9">
        <name>Mg(2+)</name>
        <dbReference type="ChEBI" id="CHEBI:18420"/>
    </cofactor>
    <text evidence="9">Binds 1 Mg(2+) ion per subunit.</text>
</comment>
<dbReference type="InterPro" id="IPR022998">
    <property type="entry name" value="ThiamineP_synth_TenI"/>
</dbReference>
<dbReference type="CDD" id="cd00564">
    <property type="entry name" value="TMP_TenI"/>
    <property type="match status" value="1"/>
</dbReference>
<dbReference type="PANTHER" id="PTHR20857:SF15">
    <property type="entry name" value="THIAMINE-PHOSPHATE SYNTHASE"/>
    <property type="match status" value="1"/>
</dbReference>
<dbReference type="NCBIfam" id="TIGR00693">
    <property type="entry name" value="thiE"/>
    <property type="match status" value="1"/>
</dbReference>
<comment type="catalytic activity">
    <reaction evidence="7 9 10">
        <text>2-(2-carboxy-4-methylthiazol-5-yl)ethyl phosphate + 4-amino-2-methyl-5-(diphosphooxymethyl)pyrimidine + 2 H(+) = thiamine phosphate + CO2 + diphosphate</text>
        <dbReference type="Rhea" id="RHEA:47848"/>
        <dbReference type="ChEBI" id="CHEBI:15378"/>
        <dbReference type="ChEBI" id="CHEBI:16526"/>
        <dbReference type="ChEBI" id="CHEBI:33019"/>
        <dbReference type="ChEBI" id="CHEBI:37575"/>
        <dbReference type="ChEBI" id="CHEBI:57841"/>
        <dbReference type="ChEBI" id="CHEBI:62890"/>
        <dbReference type="EC" id="2.5.1.3"/>
    </reaction>
</comment>
<protein>
    <recommendedName>
        <fullName evidence="9">Thiamine-phosphate synthase</fullName>
        <shortName evidence="9">TP synthase</shortName>
        <shortName evidence="9">TPS</shortName>
        <ecNumber evidence="9">2.5.1.3</ecNumber>
    </recommendedName>
    <alternativeName>
        <fullName evidence="9">Thiamine-phosphate pyrophosphorylase</fullName>
        <shortName evidence="9">TMP pyrophosphorylase</shortName>
        <shortName evidence="9">TMP-PPase</shortName>
    </alternativeName>
</protein>
<dbReference type="GO" id="GO:0009228">
    <property type="term" value="P:thiamine biosynthetic process"/>
    <property type="evidence" value="ECO:0007669"/>
    <property type="project" value="UniProtKB-KW"/>
</dbReference>
<dbReference type="GO" id="GO:0000287">
    <property type="term" value="F:magnesium ion binding"/>
    <property type="evidence" value="ECO:0007669"/>
    <property type="project" value="UniProtKB-UniRule"/>
</dbReference>
<feature type="binding site" evidence="9">
    <location>
        <position position="111"/>
    </location>
    <ligand>
        <name>4-amino-2-methyl-5-(diphosphooxymethyl)pyrimidine</name>
        <dbReference type="ChEBI" id="CHEBI:57841"/>
    </ligand>
</feature>
<keyword evidence="5 9" id="KW-0784">Thiamine biosynthesis</keyword>
<reference evidence="13 14" key="1">
    <citation type="submission" date="2017-11" db="EMBL/GenBank/DDBJ databases">
        <title>Genome-resolved metagenomics identifies genetic mobility, metabolic interactions, and unexpected diversity in perchlorate-reducing communities.</title>
        <authorList>
            <person name="Barnum T.P."/>
            <person name="Figueroa I.A."/>
            <person name="Carlstrom C.I."/>
            <person name="Lucas L.N."/>
            <person name="Engelbrektson A.L."/>
            <person name="Coates J.D."/>
        </authorList>
    </citation>
    <scope>NUCLEOTIDE SEQUENCE [LARGE SCALE GENOMIC DNA]</scope>
    <source>
        <strain evidence="13">BM301</strain>
    </source>
</reference>
<keyword evidence="2 9" id="KW-0808">Transferase</keyword>
<comment type="caution">
    <text evidence="13">The sequence shown here is derived from an EMBL/GenBank/DDBJ whole genome shotgun (WGS) entry which is preliminary data.</text>
</comment>
<organism evidence="13 14">
    <name type="scientific">Sedimenticola selenatireducens</name>
    <dbReference type="NCBI Taxonomy" id="191960"/>
    <lineage>
        <taxon>Bacteria</taxon>
        <taxon>Pseudomonadati</taxon>
        <taxon>Pseudomonadota</taxon>
        <taxon>Gammaproteobacteria</taxon>
        <taxon>Chromatiales</taxon>
        <taxon>Sedimenticolaceae</taxon>
        <taxon>Sedimenticola</taxon>
    </lineage>
</organism>
<evidence type="ECO:0000259" key="12">
    <source>
        <dbReference type="Pfam" id="PF02581"/>
    </source>
</evidence>
<dbReference type="InterPro" id="IPR036206">
    <property type="entry name" value="ThiamineP_synth_sf"/>
</dbReference>
<comment type="pathway">
    <text evidence="1 9 11">Cofactor biosynthesis; thiamine diphosphate biosynthesis; thiamine phosphate from 4-amino-2-methyl-5-diphosphomethylpyrimidine and 4-methyl-5-(2-phosphoethyl)-thiazole: step 1/1.</text>
</comment>
<evidence type="ECO:0000256" key="5">
    <source>
        <dbReference type="ARBA" id="ARBA00022977"/>
    </source>
</evidence>
<dbReference type="RefSeq" id="WP_273439455.1">
    <property type="nucleotide sequence ID" value="NZ_PKUN01000018.1"/>
</dbReference>
<feature type="domain" description="Thiamine phosphate synthase/TenI" evidence="12">
    <location>
        <begin position="10"/>
        <end position="191"/>
    </location>
</feature>
<comment type="function">
    <text evidence="9">Condenses 4-methyl-5-(beta-hydroxyethyl)thiazole monophosphate (THZ-P) and 2-methyl-4-amino-5-hydroxymethyl pyrimidine pyrophosphate (HMP-PP) to form thiamine monophosphate (TMP).</text>
</comment>
<evidence type="ECO:0000256" key="1">
    <source>
        <dbReference type="ARBA" id="ARBA00005165"/>
    </source>
</evidence>
<feature type="binding site" evidence="9">
    <location>
        <position position="73"/>
    </location>
    <ligand>
        <name>Mg(2+)</name>
        <dbReference type="ChEBI" id="CHEBI:18420"/>
    </ligand>
</feature>
<dbReference type="Gene3D" id="3.20.20.70">
    <property type="entry name" value="Aldolase class I"/>
    <property type="match status" value="1"/>
</dbReference>
<dbReference type="PANTHER" id="PTHR20857">
    <property type="entry name" value="THIAMINE-PHOSPHATE PYROPHOSPHORYLASE"/>
    <property type="match status" value="1"/>
</dbReference>
<comment type="catalytic activity">
    <reaction evidence="8 9 10">
        <text>2-[(2R,5Z)-2-carboxy-4-methylthiazol-5(2H)-ylidene]ethyl phosphate + 4-amino-2-methyl-5-(diphosphooxymethyl)pyrimidine + 2 H(+) = thiamine phosphate + CO2 + diphosphate</text>
        <dbReference type="Rhea" id="RHEA:47844"/>
        <dbReference type="ChEBI" id="CHEBI:15378"/>
        <dbReference type="ChEBI" id="CHEBI:16526"/>
        <dbReference type="ChEBI" id="CHEBI:33019"/>
        <dbReference type="ChEBI" id="CHEBI:37575"/>
        <dbReference type="ChEBI" id="CHEBI:57841"/>
        <dbReference type="ChEBI" id="CHEBI:62899"/>
        <dbReference type="EC" id="2.5.1.3"/>
    </reaction>
</comment>
<keyword evidence="4 9" id="KW-0460">Magnesium</keyword>
<dbReference type="STRING" id="1111735.GCA_000428045_04094"/>